<reference evidence="1 2" key="1">
    <citation type="journal article" date="2021" name="ISME Commun">
        <title>Automated analysis of genomic sequences facilitates high-throughput and comprehensive description of bacteria.</title>
        <authorList>
            <person name="Hitch T.C.A."/>
        </authorList>
    </citation>
    <scope>NUCLEOTIDE SEQUENCE [LARGE SCALE GENOMIC DNA]</scope>
    <source>
        <strain evidence="1 2">H2_18</strain>
    </source>
</reference>
<dbReference type="Proteomes" id="UP001652394">
    <property type="component" value="Unassembled WGS sequence"/>
</dbReference>
<gene>
    <name evidence="1" type="ORF">OCV51_05005</name>
</gene>
<accession>A0ABT2T9R9</accession>
<evidence type="ECO:0000313" key="1">
    <source>
        <dbReference type="EMBL" id="MCU6747015.1"/>
    </source>
</evidence>
<dbReference type="InterPro" id="IPR021238">
    <property type="entry name" value="DUF2620"/>
</dbReference>
<dbReference type="EMBL" id="JAOQJX010000005">
    <property type="protein sequence ID" value="MCU6747015.1"/>
    <property type="molecule type" value="Genomic_DNA"/>
</dbReference>
<protein>
    <submittedName>
        <fullName evidence="1">DUF2620 domain-containing protein</fullName>
    </submittedName>
</protein>
<proteinExistence type="predicted"/>
<name>A0ABT2T9R9_9FIRM</name>
<keyword evidence="2" id="KW-1185">Reference proteome</keyword>
<dbReference type="Pfam" id="PF10941">
    <property type="entry name" value="DUF2620"/>
    <property type="match status" value="1"/>
</dbReference>
<sequence>MKIVVGGALYKKENAELIEKYGNGKVEVEIMPDLQAAMALKAGKADYYLGSCQTGAGGALGMAIAMNGMEKCITVAMVGKVLDEEEILKAVKEGKKAFGFVPEAAARVIPVIMKGILENE</sequence>
<organism evidence="1 2">
    <name type="scientific">Faecalicatena acetigenes</name>
    <dbReference type="NCBI Taxonomy" id="2981790"/>
    <lineage>
        <taxon>Bacteria</taxon>
        <taxon>Bacillati</taxon>
        <taxon>Bacillota</taxon>
        <taxon>Clostridia</taxon>
        <taxon>Lachnospirales</taxon>
        <taxon>Lachnospiraceae</taxon>
        <taxon>Faecalicatena</taxon>
    </lineage>
</organism>
<dbReference type="RefSeq" id="WP_059066659.1">
    <property type="nucleotide sequence ID" value="NZ_JAOQJX010000005.1"/>
</dbReference>
<evidence type="ECO:0000313" key="2">
    <source>
        <dbReference type="Proteomes" id="UP001652394"/>
    </source>
</evidence>
<comment type="caution">
    <text evidence="1">The sequence shown here is derived from an EMBL/GenBank/DDBJ whole genome shotgun (WGS) entry which is preliminary data.</text>
</comment>